<reference evidence="2 3" key="1">
    <citation type="journal article" date="2015" name="Antonie Van Leeuwenhoek">
        <title>Oricola cellulosilytica gen. nov., sp. nov., a cellulose-degrading bacterium of the family Phyllobacteriaceae isolated from surface seashore water, and emended descriptions of Mesorhizobium loti and Phyllobacterium myrsinacearum.</title>
        <authorList>
            <person name="Hameed A."/>
            <person name="Shahina M."/>
            <person name="Lai W.A."/>
            <person name="Lin S.Y."/>
            <person name="Young L.S."/>
            <person name="Liu Y.C."/>
            <person name="Hsu Y.H."/>
            <person name="Young C.C."/>
        </authorList>
    </citation>
    <scope>NUCLEOTIDE SEQUENCE [LARGE SCALE GENOMIC DNA]</scope>
    <source>
        <strain evidence="2 3">KCTC 52183</strain>
    </source>
</reference>
<accession>A0A4R0PB66</accession>
<evidence type="ECO:0000313" key="3">
    <source>
        <dbReference type="Proteomes" id="UP000291301"/>
    </source>
</evidence>
<organism evidence="2 3">
    <name type="scientific">Oricola cellulosilytica</name>
    <dbReference type="NCBI Taxonomy" id="1429082"/>
    <lineage>
        <taxon>Bacteria</taxon>
        <taxon>Pseudomonadati</taxon>
        <taxon>Pseudomonadota</taxon>
        <taxon>Alphaproteobacteria</taxon>
        <taxon>Hyphomicrobiales</taxon>
        <taxon>Ahrensiaceae</taxon>
        <taxon>Oricola</taxon>
    </lineage>
</organism>
<sequence>MSEKIAKRTNDVGFKVILIAAMFVAGTLGGAWSYFSATGELPSAYGLYASADSTVRKTIRRFDSRYYTRGATYDACIAGYGQAASGLTNAERVWRCECVDKRIGSVGRSSQDAVMSVVKARPKAQASLTVTASRLLDKCLIEPVDRPGISMEIRGTS</sequence>
<keyword evidence="1" id="KW-1133">Transmembrane helix</keyword>
<gene>
    <name evidence="2" type="ORF">E0D97_10565</name>
</gene>
<protein>
    <submittedName>
        <fullName evidence="2">Uncharacterized protein</fullName>
    </submittedName>
</protein>
<keyword evidence="3" id="KW-1185">Reference proteome</keyword>
<comment type="caution">
    <text evidence="2">The sequence shown here is derived from an EMBL/GenBank/DDBJ whole genome shotgun (WGS) entry which is preliminary data.</text>
</comment>
<keyword evidence="1" id="KW-0812">Transmembrane</keyword>
<dbReference type="RefSeq" id="WP_131568571.1">
    <property type="nucleotide sequence ID" value="NZ_JAINFK010000002.1"/>
</dbReference>
<evidence type="ECO:0000313" key="2">
    <source>
        <dbReference type="EMBL" id="TCD14492.1"/>
    </source>
</evidence>
<feature type="transmembrane region" description="Helical" evidence="1">
    <location>
        <begin position="12"/>
        <end position="35"/>
    </location>
</feature>
<evidence type="ECO:0000256" key="1">
    <source>
        <dbReference type="SAM" id="Phobius"/>
    </source>
</evidence>
<dbReference type="AlphaFoldDB" id="A0A4R0PB66"/>
<dbReference type="Proteomes" id="UP000291301">
    <property type="component" value="Unassembled WGS sequence"/>
</dbReference>
<keyword evidence="1" id="KW-0472">Membrane</keyword>
<proteinExistence type="predicted"/>
<dbReference type="EMBL" id="SJST01000003">
    <property type="protein sequence ID" value="TCD14492.1"/>
    <property type="molecule type" value="Genomic_DNA"/>
</dbReference>
<name>A0A4R0PB66_9HYPH</name>